<dbReference type="AlphaFoldDB" id="S3C2M7"/>
<protein>
    <submittedName>
        <fullName evidence="2">Uncharacterized protein</fullName>
    </submittedName>
</protein>
<dbReference type="HOGENOM" id="CLU_334360_0_0_1"/>
<feature type="transmembrane region" description="Helical" evidence="1">
    <location>
        <begin position="350"/>
        <end position="372"/>
    </location>
</feature>
<evidence type="ECO:0000313" key="2">
    <source>
        <dbReference type="EMBL" id="EPE06016.1"/>
    </source>
</evidence>
<keyword evidence="1" id="KW-0812">Transmembrane</keyword>
<feature type="transmembrane region" description="Helical" evidence="1">
    <location>
        <begin position="20"/>
        <end position="40"/>
    </location>
</feature>
<gene>
    <name evidence="2" type="ORF">F503_02845</name>
</gene>
<dbReference type="Proteomes" id="UP000016923">
    <property type="component" value="Unassembled WGS sequence"/>
</dbReference>
<dbReference type="VEuPathDB" id="FungiDB:F503_02845"/>
<dbReference type="OrthoDB" id="10663143at2759"/>
<reference evidence="2 3" key="1">
    <citation type="journal article" date="2013" name="BMC Genomics">
        <title>The genome and transcriptome of the pine saprophyte Ophiostoma piceae, and a comparison with the bark beetle-associated pine pathogen Grosmannia clavigera.</title>
        <authorList>
            <person name="Haridas S."/>
            <person name="Wang Y."/>
            <person name="Lim L."/>
            <person name="Massoumi Alamouti S."/>
            <person name="Jackman S."/>
            <person name="Docking R."/>
            <person name="Robertson G."/>
            <person name="Birol I."/>
            <person name="Bohlmann J."/>
            <person name="Breuil C."/>
        </authorList>
    </citation>
    <scope>NUCLEOTIDE SEQUENCE [LARGE SCALE GENOMIC DNA]</scope>
    <source>
        <strain evidence="2 3">UAMH 11346</strain>
    </source>
</reference>
<keyword evidence="1" id="KW-1133">Transmembrane helix</keyword>
<organism evidence="2 3">
    <name type="scientific">Ophiostoma piceae (strain UAMH 11346)</name>
    <name type="common">Sap stain fungus</name>
    <dbReference type="NCBI Taxonomy" id="1262450"/>
    <lineage>
        <taxon>Eukaryota</taxon>
        <taxon>Fungi</taxon>
        <taxon>Dikarya</taxon>
        <taxon>Ascomycota</taxon>
        <taxon>Pezizomycotina</taxon>
        <taxon>Sordariomycetes</taxon>
        <taxon>Sordariomycetidae</taxon>
        <taxon>Ophiostomatales</taxon>
        <taxon>Ophiostomataceae</taxon>
        <taxon>Ophiostoma</taxon>
    </lineage>
</organism>
<name>S3C2M7_OPHP1</name>
<sequence>MRWRRLIGLTGLGSLEAPAATLLAVIATLLITALLIAIAAPAATLFAALIVTTATAPATTLFAAFIVTTATTAPATTLFAAFVVTTATAPATTLFTALFTTTAAPAARRALVARRRPALLAPATTAIVVLFAALLFTVLAAALAVPAAFFLALLETTAVRRARLRLLLVGLAAAAAVTTRRFLVVAAVLGALPAIGVVGARVLGLCVLVGLLVAAVLRVGLAVAAVRLVLVGHLRRLFFKVGAQQRAGSTQKAAEATTAARVAAAVAAAERLQHAAEAARARAAAVTAGKTAGEAAKDGTSSSVGQVVVATGRSEAGDVLLHLEGVATAVAGVLDALLVVLAVLDTLARQLAAVVLTLVVGHILPPLLHAAVHDRTAVRGTVAALLALGGVVQDAVDNAVERAGNVNVVVVPGVHDLGNGPGNDLARRAAGNLVENVAEVVLGQHRVGGVRAVVVVEDNELLGLAALDDLRGARGQLGLDLLDDRHDKGSNNREDKDGQLVLELLNHLRQHGDLLDGLGDVLQNLVMVRDGGHDLVEDVLDVAGKLLGLARRHAHLLHLGSSGVALDVVHLLLLVAAAKDAVGNHVEQLRQHAGVGILALLQRALELLDLVLGQLVRDLTSDRVQEVDATESASDHGVDGAVGAVEADAGAAADMGEDVALAHLNESQLSVVAVGEVVLKTVQTGAEETQGLVEVILVAGAAVGAAELDAAAEELAHVVGTGHDVGALVCNVVLHAGLGVDAELDALVDGATQAGIVAAGIDVVGVVLGVVDVVLGAVAAQTVGGDLELFGAVAKGQEAENTEQQTDGLGRDGLDGTDIDGLAVVAQPVAKVDTRDRELVKLLAADGAGHEQLQ</sequence>
<dbReference type="EMBL" id="KE148154">
    <property type="protein sequence ID" value="EPE06016.1"/>
    <property type="molecule type" value="Genomic_DNA"/>
</dbReference>
<feature type="transmembrane region" description="Helical" evidence="1">
    <location>
        <begin position="319"/>
        <end position="344"/>
    </location>
</feature>
<feature type="transmembrane region" description="Helical" evidence="1">
    <location>
        <begin position="79"/>
        <end position="107"/>
    </location>
</feature>
<keyword evidence="1" id="KW-0472">Membrane</keyword>
<feature type="transmembrane region" description="Helical" evidence="1">
    <location>
        <begin position="46"/>
        <end position="67"/>
    </location>
</feature>
<feature type="transmembrane region" description="Helical" evidence="1">
    <location>
        <begin position="166"/>
        <end position="196"/>
    </location>
</feature>
<evidence type="ECO:0000313" key="3">
    <source>
        <dbReference type="Proteomes" id="UP000016923"/>
    </source>
</evidence>
<evidence type="ECO:0000256" key="1">
    <source>
        <dbReference type="SAM" id="Phobius"/>
    </source>
</evidence>
<keyword evidence="3" id="KW-1185">Reference proteome</keyword>
<feature type="transmembrane region" description="Helical" evidence="1">
    <location>
        <begin position="127"/>
        <end position="154"/>
    </location>
</feature>
<proteinExistence type="predicted"/>
<accession>S3C2M7</accession>
<feature type="transmembrane region" description="Helical" evidence="1">
    <location>
        <begin position="202"/>
        <end position="230"/>
    </location>
</feature>